<keyword evidence="1" id="KW-1133">Transmembrane helix</keyword>
<dbReference type="Proteomes" id="UP001230289">
    <property type="component" value="Unassembled WGS sequence"/>
</dbReference>
<feature type="transmembrane region" description="Helical" evidence="1">
    <location>
        <begin position="23"/>
        <end position="45"/>
    </location>
</feature>
<evidence type="ECO:0000313" key="2">
    <source>
        <dbReference type="EMBL" id="MDQ4212713.1"/>
    </source>
</evidence>
<dbReference type="EMBL" id="JAVFCB010000001">
    <property type="protein sequence ID" value="MDQ4212713.1"/>
    <property type="molecule type" value="Genomic_DNA"/>
</dbReference>
<protein>
    <submittedName>
        <fullName evidence="2">Uncharacterized protein</fullName>
    </submittedName>
</protein>
<accession>A0ABU0XCA8</accession>
<reference evidence="2 3" key="1">
    <citation type="submission" date="2023-08" db="EMBL/GenBank/DDBJ databases">
        <title>Microbacterium sp. nov., isolated from a waste landfill.</title>
        <authorList>
            <person name="Wen W."/>
        </authorList>
    </citation>
    <scope>NUCLEOTIDE SEQUENCE [LARGE SCALE GENOMIC DNA]</scope>
    <source>
        <strain evidence="2 3">ASV81</strain>
    </source>
</reference>
<proteinExistence type="predicted"/>
<feature type="transmembrane region" description="Helical" evidence="1">
    <location>
        <begin position="109"/>
        <end position="139"/>
    </location>
</feature>
<organism evidence="2 3">
    <name type="scientific">Microbacterium capsulatum</name>
    <dbReference type="NCBI Taxonomy" id="3041921"/>
    <lineage>
        <taxon>Bacteria</taxon>
        <taxon>Bacillati</taxon>
        <taxon>Actinomycetota</taxon>
        <taxon>Actinomycetes</taxon>
        <taxon>Micrococcales</taxon>
        <taxon>Microbacteriaceae</taxon>
        <taxon>Microbacterium</taxon>
    </lineage>
</organism>
<keyword evidence="1" id="KW-0472">Membrane</keyword>
<sequence length="144" mass="14778">MSSPTNASPRTSKEPMAFTEGEFWFGALVAWILVFLLLPVCLMISLSLGEVLPQGTYVSFAGSGLPSLCTAAIGLTAIGAVVSIPVFAVFVLPAWAINKALSRVRSHAALLAVNTLFGVAVGAAGAVAGFASFGAFLLAPSYSR</sequence>
<keyword evidence="1" id="KW-0812">Transmembrane</keyword>
<gene>
    <name evidence="2" type="ORF">RBR11_02155</name>
</gene>
<feature type="transmembrane region" description="Helical" evidence="1">
    <location>
        <begin position="65"/>
        <end position="97"/>
    </location>
</feature>
<name>A0ABU0XCA8_9MICO</name>
<evidence type="ECO:0000313" key="3">
    <source>
        <dbReference type="Proteomes" id="UP001230289"/>
    </source>
</evidence>
<dbReference type="RefSeq" id="WP_308487642.1">
    <property type="nucleotide sequence ID" value="NZ_JAVFCB010000001.1"/>
</dbReference>
<evidence type="ECO:0000256" key="1">
    <source>
        <dbReference type="SAM" id="Phobius"/>
    </source>
</evidence>
<keyword evidence="3" id="KW-1185">Reference proteome</keyword>
<comment type="caution">
    <text evidence="2">The sequence shown here is derived from an EMBL/GenBank/DDBJ whole genome shotgun (WGS) entry which is preliminary data.</text>
</comment>